<evidence type="ECO:0000313" key="10">
    <source>
        <dbReference type="Proteomes" id="UP000245802"/>
    </source>
</evidence>
<dbReference type="PROSITE" id="PS50113">
    <property type="entry name" value="PAC"/>
    <property type="match status" value="2"/>
</dbReference>
<dbReference type="CDD" id="cd00130">
    <property type="entry name" value="PAS"/>
    <property type="match status" value="2"/>
</dbReference>
<organism evidence="9 10">
    <name type="scientific">Gemmata obscuriglobus</name>
    <dbReference type="NCBI Taxonomy" id="114"/>
    <lineage>
        <taxon>Bacteria</taxon>
        <taxon>Pseudomonadati</taxon>
        <taxon>Planctomycetota</taxon>
        <taxon>Planctomycetia</taxon>
        <taxon>Gemmatales</taxon>
        <taxon>Gemmataceae</taxon>
        <taxon>Gemmata</taxon>
    </lineage>
</organism>
<dbReference type="InterPro" id="IPR003661">
    <property type="entry name" value="HisK_dim/P_dom"/>
</dbReference>
<gene>
    <name evidence="9" type="ORF">C1280_22215</name>
</gene>
<dbReference type="InterPro" id="IPR011006">
    <property type="entry name" value="CheY-like_superfamily"/>
</dbReference>
<feature type="domain" description="PAS" evidence="7">
    <location>
        <begin position="22"/>
        <end position="94"/>
    </location>
</feature>
<dbReference type="PRINTS" id="PR00344">
    <property type="entry name" value="BCTRLSENSOR"/>
</dbReference>
<dbReference type="InterPro" id="IPR035965">
    <property type="entry name" value="PAS-like_dom_sf"/>
</dbReference>
<dbReference type="RefSeq" id="WP_010052730.1">
    <property type="nucleotide sequence ID" value="NZ_CP025958.1"/>
</dbReference>
<dbReference type="InterPro" id="IPR001789">
    <property type="entry name" value="Sig_transdc_resp-reg_receiver"/>
</dbReference>
<protein>
    <recommendedName>
        <fullName evidence="2">histidine kinase</fullName>
        <ecNumber evidence="2">2.7.13.3</ecNumber>
    </recommendedName>
</protein>
<dbReference type="SMART" id="SM00388">
    <property type="entry name" value="HisKA"/>
    <property type="match status" value="1"/>
</dbReference>
<dbReference type="SUPFAM" id="SSF55874">
    <property type="entry name" value="ATPase domain of HSP90 chaperone/DNA topoisomerase II/histidine kinase"/>
    <property type="match status" value="1"/>
</dbReference>
<dbReference type="InterPro" id="IPR013655">
    <property type="entry name" value="PAS_fold_3"/>
</dbReference>
<dbReference type="AlphaFoldDB" id="A0A2Z3H8W1"/>
<feature type="domain" description="Histidine kinase" evidence="5">
    <location>
        <begin position="300"/>
        <end position="523"/>
    </location>
</feature>
<comment type="catalytic activity">
    <reaction evidence="1">
        <text>ATP + protein L-histidine = ADP + protein N-phospho-L-histidine.</text>
        <dbReference type="EC" id="2.7.13.3"/>
    </reaction>
</comment>
<dbReference type="Pfam" id="PF00512">
    <property type="entry name" value="HisKA"/>
    <property type="match status" value="1"/>
</dbReference>
<dbReference type="Gene3D" id="3.30.565.10">
    <property type="entry name" value="Histidine kinase-like ATPase, C-terminal domain"/>
    <property type="match status" value="1"/>
</dbReference>
<dbReference type="EMBL" id="CP025958">
    <property type="protein sequence ID" value="AWM39435.1"/>
    <property type="molecule type" value="Genomic_DNA"/>
</dbReference>
<dbReference type="OrthoDB" id="220475at2"/>
<dbReference type="Gene3D" id="2.10.70.100">
    <property type="match status" value="1"/>
</dbReference>
<dbReference type="InterPro" id="IPR004358">
    <property type="entry name" value="Sig_transdc_His_kin-like_C"/>
</dbReference>
<keyword evidence="10" id="KW-1185">Reference proteome</keyword>
<evidence type="ECO:0000256" key="2">
    <source>
        <dbReference type="ARBA" id="ARBA00012438"/>
    </source>
</evidence>
<feature type="domain" description="PAC" evidence="8">
    <location>
        <begin position="228"/>
        <end position="280"/>
    </location>
</feature>
<dbReference type="InterPro" id="IPR036097">
    <property type="entry name" value="HisK_dim/P_sf"/>
</dbReference>
<dbReference type="PANTHER" id="PTHR43065">
    <property type="entry name" value="SENSOR HISTIDINE KINASE"/>
    <property type="match status" value="1"/>
</dbReference>
<dbReference type="GO" id="GO:0000155">
    <property type="term" value="F:phosphorelay sensor kinase activity"/>
    <property type="evidence" value="ECO:0007669"/>
    <property type="project" value="InterPro"/>
</dbReference>
<proteinExistence type="predicted"/>
<feature type="domain" description="PAC" evidence="8">
    <location>
        <begin position="95"/>
        <end position="150"/>
    </location>
</feature>
<evidence type="ECO:0000256" key="4">
    <source>
        <dbReference type="PROSITE-ProRule" id="PRU00169"/>
    </source>
</evidence>
<evidence type="ECO:0000259" key="6">
    <source>
        <dbReference type="PROSITE" id="PS50110"/>
    </source>
</evidence>
<name>A0A2Z3H8W1_9BACT</name>
<dbReference type="Pfam" id="PF00072">
    <property type="entry name" value="Response_reg"/>
    <property type="match status" value="1"/>
</dbReference>
<dbReference type="Pfam" id="PF08447">
    <property type="entry name" value="PAS_3"/>
    <property type="match status" value="1"/>
</dbReference>
<dbReference type="InterPro" id="IPR005467">
    <property type="entry name" value="His_kinase_dom"/>
</dbReference>
<dbReference type="KEGG" id="gog:C1280_22215"/>
<dbReference type="Gene3D" id="1.10.287.130">
    <property type="match status" value="1"/>
</dbReference>
<dbReference type="PANTHER" id="PTHR43065:SF42">
    <property type="entry name" value="TWO-COMPONENT SENSOR PPRA"/>
    <property type="match status" value="1"/>
</dbReference>
<keyword evidence="3 4" id="KW-0597">Phosphoprotein</keyword>
<dbReference type="PROSITE" id="PS50110">
    <property type="entry name" value="RESPONSE_REGULATORY"/>
    <property type="match status" value="1"/>
</dbReference>
<dbReference type="InterPro" id="IPR013656">
    <property type="entry name" value="PAS_4"/>
</dbReference>
<dbReference type="NCBIfam" id="TIGR00229">
    <property type="entry name" value="sensory_box"/>
    <property type="match status" value="1"/>
</dbReference>
<reference evidence="9 10" key="1">
    <citation type="submission" date="2018-01" db="EMBL/GenBank/DDBJ databases">
        <title>G. obscuriglobus.</title>
        <authorList>
            <person name="Franke J."/>
            <person name="Blomberg W."/>
            <person name="Selmecki A."/>
        </authorList>
    </citation>
    <scope>NUCLEOTIDE SEQUENCE [LARGE SCALE GENOMIC DNA]</scope>
    <source>
        <strain evidence="9 10">DSM 5831</strain>
    </source>
</reference>
<dbReference type="Proteomes" id="UP000245802">
    <property type="component" value="Chromosome"/>
</dbReference>
<feature type="modified residue" description="4-aspartylphosphate" evidence="4">
    <location>
        <position position="591"/>
    </location>
</feature>
<evidence type="ECO:0000256" key="3">
    <source>
        <dbReference type="ARBA" id="ARBA00022553"/>
    </source>
</evidence>
<dbReference type="SMART" id="SM00387">
    <property type="entry name" value="HATPase_c"/>
    <property type="match status" value="1"/>
</dbReference>
<sequence length="657" mass="70828">MSQSPDVSDDSSVEAERQLGLARQRLAAHVENTPLIVIEWDHESRVCSWNAQAERVFGWSAAEVLGKRPFDWPFLHESATAAVEQMVADAAAGRQPRSVTVSPNYTKAGKVVWCEWHSSIFYDGDGRMVSSLSLALDVTPYRTTATALERSQARLRAALDGARMLAWDLDLLTNRWETTVDVADFYGLPRGPDYSDPQFALRAVHPDDVPAVLAGRQHAIDTGAPLRYEFRGRVPAPDGGPRWFATHGAVLYDGTGRPERIVAVTSDVTERKRSEEQREALNRQLRDAAKWESLGVLAGGVAHDFNNILTVVLGSANLARRGLPPNSSTVAYLDQIEQSCRRAAEVCRQMLAYSGRNHGGAARIDLTPLVREAAPLLAGPEGAAPVRYELDDALPLAPADATQVRQVLMNLVANAVEALDAGAGAVVVRTSAEEVPPGVPDGLFHLAPVPGRYVCLTVEDTGHGMSPEVRAKMFDPFYSTKFTGRGLGLAAVLGTVRAHRGGIRVESAPGAGTTVTVYWPAPAEQLAAPPPAVVPAVANVALVIDDELFVREVTASILEELGFAPVLAADGASGVELFHRNREAIKVAVIDVVMPGMTGDQVLKTLRLFAPGLPVLLVSGFTDSRIMTADLGARTEFLQKPFHPEDLMNAVRRLAQK</sequence>
<dbReference type="InterPro" id="IPR036890">
    <property type="entry name" value="HATPase_C_sf"/>
</dbReference>
<evidence type="ECO:0000256" key="1">
    <source>
        <dbReference type="ARBA" id="ARBA00000085"/>
    </source>
</evidence>
<dbReference type="SMART" id="SM00448">
    <property type="entry name" value="REC"/>
    <property type="match status" value="1"/>
</dbReference>
<dbReference type="SUPFAM" id="SSF47384">
    <property type="entry name" value="Homodimeric domain of signal transducing histidine kinase"/>
    <property type="match status" value="1"/>
</dbReference>
<dbReference type="InterPro" id="IPR001610">
    <property type="entry name" value="PAC"/>
</dbReference>
<dbReference type="Gene3D" id="3.30.450.20">
    <property type="entry name" value="PAS domain"/>
    <property type="match status" value="2"/>
</dbReference>
<accession>A0A2Z3H8W1</accession>
<dbReference type="CDD" id="cd00082">
    <property type="entry name" value="HisKA"/>
    <property type="match status" value="1"/>
</dbReference>
<dbReference type="PROSITE" id="PS50109">
    <property type="entry name" value="HIS_KIN"/>
    <property type="match status" value="1"/>
</dbReference>
<dbReference type="Pfam" id="PF08448">
    <property type="entry name" value="PAS_4"/>
    <property type="match status" value="1"/>
</dbReference>
<feature type="domain" description="Response regulatory" evidence="6">
    <location>
        <begin position="540"/>
        <end position="655"/>
    </location>
</feature>
<dbReference type="SUPFAM" id="SSF55785">
    <property type="entry name" value="PYP-like sensor domain (PAS domain)"/>
    <property type="match status" value="2"/>
</dbReference>
<dbReference type="PROSITE" id="PS50112">
    <property type="entry name" value="PAS"/>
    <property type="match status" value="1"/>
</dbReference>
<dbReference type="EC" id="2.7.13.3" evidence="2"/>
<dbReference type="InterPro" id="IPR000700">
    <property type="entry name" value="PAS-assoc_C"/>
</dbReference>
<evidence type="ECO:0000259" key="7">
    <source>
        <dbReference type="PROSITE" id="PS50112"/>
    </source>
</evidence>
<evidence type="ECO:0000259" key="8">
    <source>
        <dbReference type="PROSITE" id="PS50113"/>
    </source>
</evidence>
<dbReference type="InterPro" id="IPR003594">
    <property type="entry name" value="HATPase_dom"/>
</dbReference>
<evidence type="ECO:0000259" key="5">
    <source>
        <dbReference type="PROSITE" id="PS50109"/>
    </source>
</evidence>
<dbReference type="Gene3D" id="3.40.50.2300">
    <property type="match status" value="1"/>
</dbReference>
<dbReference type="SUPFAM" id="SSF52172">
    <property type="entry name" value="CheY-like"/>
    <property type="match status" value="1"/>
</dbReference>
<dbReference type="Pfam" id="PF02518">
    <property type="entry name" value="HATPase_c"/>
    <property type="match status" value="1"/>
</dbReference>
<dbReference type="SMART" id="SM00086">
    <property type="entry name" value="PAC"/>
    <property type="match status" value="2"/>
</dbReference>
<dbReference type="InterPro" id="IPR000014">
    <property type="entry name" value="PAS"/>
</dbReference>
<evidence type="ECO:0000313" key="9">
    <source>
        <dbReference type="EMBL" id="AWM39435.1"/>
    </source>
</evidence>
<dbReference type="SMART" id="SM00091">
    <property type="entry name" value="PAS"/>
    <property type="match status" value="2"/>
</dbReference>